<accession>A0AAE5X6T5</accession>
<dbReference type="Proteomes" id="UP000288972">
    <property type="component" value="Chromosome"/>
</dbReference>
<evidence type="ECO:0000256" key="1">
    <source>
        <dbReference type="SAM" id="SignalP"/>
    </source>
</evidence>
<protein>
    <recommendedName>
        <fullName evidence="4">Tc toxin complex TcA C-terminal TcB-binding domain-containing protein</fullName>
    </recommendedName>
</protein>
<feature type="signal peptide" evidence="1">
    <location>
        <begin position="1"/>
        <end position="21"/>
    </location>
</feature>
<proteinExistence type="predicted"/>
<evidence type="ECO:0000313" key="2">
    <source>
        <dbReference type="EMBL" id="QAU49683.1"/>
    </source>
</evidence>
<name>A0AAE5X6T5_9BRAD</name>
<dbReference type="EMBL" id="CP030053">
    <property type="protein sequence ID" value="QAU49683.1"/>
    <property type="molecule type" value="Genomic_DNA"/>
</dbReference>
<reference evidence="2 3" key="1">
    <citation type="submission" date="2018-06" db="EMBL/GenBank/DDBJ databases">
        <title>Comparative genomics of rhizobia nodulating Arachis hypogaea in China.</title>
        <authorList>
            <person name="Li Y."/>
        </authorList>
    </citation>
    <scope>NUCLEOTIDE SEQUENCE [LARGE SCALE GENOMIC DNA]</scope>
    <source>
        <strain evidence="2 3">CCBAU 51670</strain>
    </source>
</reference>
<feature type="chain" id="PRO_5042046470" description="Tc toxin complex TcA C-terminal TcB-binding domain-containing protein" evidence="1">
    <location>
        <begin position="22"/>
        <end position="939"/>
    </location>
</feature>
<evidence type="ECO:0000313" key="3">
    <source>
        <dbReference type="Proteomes" id="UP000288972"/>
    </source>
</evidence>
<dbReference type="AlphaFoldDB" id="A0AAE5X6T5"/>
<gene>
    <name evidence="2" type="ORF">XH91_32830</name>
</gene>
<sequence>MRLFFAALALSLVAPVSNLHAEDWTEQQRADLHAAGFKYGITTIRAMAVWMDTALPPPTAEVSAVQRQALEKVMQGYIKERQSSQGTLMTFKGSAEFLVDSTAVSMAATGVGLVPAAIFKTSAQAASDVFFSGMEADINRNLTVYLKKIEPQLLKVAGGDYETLRKETTAGLKDKLDQQTTVFAELNNMVGSDPLARERAQGMVIEAIRATSKATLDKIESLDERLIGVEQRVGKLANAVAKFERRTIAVLDRHEKALRSLSDDMNTMREAVTAIDGRLKTQERNAGFVNDFVFDSMPPGTKAAALRGGFLKERFACPPASPSCDGPALKDDLIKRFEAEARIASHVATVKETVMALNDVATIATDLGINIPGLNNAVQYGSAAANAFASFASGNYLGAIASVTGVFRKRSDPEAERFKMLMSYLRQQFEVINAKLDAILENQKRMMEALGKLSEQMRTYYVSLDERLIRMEFELKRVRDIGLTNLWQPWTSCQAVYEHLLRNEAQYRYVAQGDFVRMDDLYAAIDTIGESAKSCAKLGQERTTTITSSEWFGNFLDVRLVRDGMVDPLPPLERGEFHSKSQLNAFIENVHAPSYRVLIDLLGRHGLPLDRGLELLVSPGFYVKDLPHRLAQKPAGEGCGLTGYLQDRVQRLICGTGDPLTNATTLITTPMSVDGALRVTQWLLAVSRFADLIDQSTGNIVPRSQLLAYAAKTANSISPGRDILEKTQAMLDAAVAGYSVLYGDLTARSIVDALFNPPPAGEEEAKRQAELKKQLISMLKENPFLSHNVVQIYLNDRYRKLHPLSDGKPSELVYRTAYEGALTSTTDPSFLLRGVFGDDLKFVVDGAKNQIRLNLSGAAADADTVLIPIAEPQAFVAGRLIYPARMTRLMDARTRVAERLADYRSFSGLNKLEQTAVAWAVARAEHLSPEKSKAQDIKP</sequence>
<dbReference type="KEGG" id="bgz:XH91_32830"/>
<evidence type="ECO:0008006" key="4">
    <source>
        <dbReference type="Google" id="ProtNLM"/>
    </source>
</evidence>
<organism evidence="2 3">
    <name type="scientific">Bradyrhizobium guangzhouense</name>
    <dbReference type="NCBI Taxonomy" id="1325095"/>
    <lineage>
        <taxon>Bacteria</taxon>
        <taxon>Pseudomonadati</taxon>
        <taxon>Pseudomonadota</taxon>
        <taxon>Alphaproteobacteria</taxon>
        <taxon>Hyphomicrobiales</taxon>
        <taxon>Nitrobacteraceae</taxon>
        <taxon>Bradyrhizobium</taxon>
    </lineage>
</organism>
<dbReference type="RefSeq" id="WP_128954438.1">
    <property type="nucleotide sequence ID" value="NZ_CP030053.1"/>
</dbReference>
<keyword evidence="1" id="KW-0732">Signal</keyword>